<feature type="region of interest" description="Disordered" evidence="4">
    <location>
        <begin position="1"/>
        <end position="24"/>
    </location>
</feature>
<evidence type="ECO:0000256" key="3">
    <source>
        <dbReference type="ARBA" id="ARBA00030596"/>
    </source>
</evidence>
<dbReference type="InterPro" id="IPR003512">
    <property type="entry name" value="Phage_M13_G5P_DNA-bd"/>
</dbReference>
<evidence type="ECO:0000256" key="2">
    <source>
        <dbReference type="ARBA" id="ARBA00023125"/>
    </source>
</evidence>
<dbReference type="Proteomes" id="UP001165395">
    <property type="component" value="Unassembled WGS sequence"/>
</dbReference>
<evidence type="ECO:0000256" key="1">
    <source>
        <dbReference type="ARBA" id="ARBA00022705"/>
    </source>
</evidence>
<dbReference type="EMBL" id="JAJBZT010000020">
    <property type="protein sequence ID" value="MCB6185411.1"/>
    <property type="molecule type" value="Genomic_DNA"/>
</dbReference>
<dbReference type="InterPro" id="IPR012340">
    <property type="entry name" value="NA-bd_OB-fold"/>
</dbReference>
<dbReference type="Gene3D" id="2.40.50.140">
    <property type="entry name" value="Nucleic acid-binding proteins"/>
    <property type="match status" value="1"/>
</dbReference>
<keyword evidence="1" id="KW-0235">DNA replication</keyword>
<comment type="caution">
    <text evidence="5">The sequence shown here is derived from an EMBL/GenBank/DDBJ whole genome shotgun (WGS) entry which is preliminary data.</text>
</comment>
<name>A0ABS8DBV5_9NEIS</name>
<keyword evidence="6" id="KW-1185">Reference proteome</keyword>
<dbReference type="SUPFAM" id="SSF50249">
    <property type="entry name" value="Nucleic acid-binding proteins"/>
    <property type="match status" value="1"/>
</dbReference>
<evidence type="ECO:0000313" key="6">
    <source>
        <dbReference type="Proteomes" id="UP001165395"/>
    </source>
</evidence>
<proteinExistence type="predicted"/>
<dbReference type="Pfam" id="PF02303">
    <property type="entry name" value="Phage_DNA_bind"/>
    <property type="match status" value="1"/>
</dbReference>
<reference evidence="5" key="1">
    <citation type="submission" date="2021-10" db="EMBL/GenBank/DDBJ databases">
        <title>The complete genome sequence of Leeia sp. TBRC 13508.</title>
        <authorList>
            <person name="Charoenyingcharoen P."/>
            <person name="Yukphan P."/>
        </authorList>
    </citation>
    <scope>NUCLEOTIDE SEQUENCE</scope>
    <source>
        <strain evidence="5">TBRC 13508</strain>
    </source>
</reference>
<protein>
    <recommendedName>
        <fullName evidence="3">Single-stranded DNA-binding protein</fullName>
    </recommendedName>
</protein>
<evidence type="ECO:0000313" key="5">
    <source>
        <dbReference type="EMBL" id="MCB6185411.1"/>
    </source>
</evidence>
<sequence>MLKIQIDNPHFEAKTGTSQKTGKPYSIREQKGWAFLLDQDGKPNQYPTQIVISLGDTQQPYPVGNYSLSDSSIYVDRFGRLTVGRLNLIRAAEAVQQSAQKVA</sequence>
<organism evidence="5 6">
    <name type="scientific">Leeia speluncae</name>
    <dbReference type="NCBI Taxonomy" id="2884804"/>
    <lineage>
        <taxon>Bacteria</taxon>
        <taxon>Pseudomonadati</taxon>
        <taxon>Pseudomonadota</taxon>
        <taxon>Betaproteobacteria</taxon>
        <taxon>Neisseriales</taxon>
        <taxon>Leeiaceae</taxon>
        <taxon>Leeia</taxon>
    </lineage>
</organism>
<dbReference type="RefSeq" id="WP_227182242.1">
    <property type="nucleotide sequence ID" value="NZ_JAJBZT010000020.1"/>
</dbReference>
<keyword evidence="2 5" id="KW-0238">DNA-binding</keyword>
<evidence type="ECO:0000256" key="4">
    <source>
        <dbReference type="SAM" id="MobiDB-lite"/>
    </source>
</evidence>
<gene>
    <name evidence="5" type="ORF">LIN78_17835</name>
</gene>
<dbReference type="GO" id="GO:0003677">
    <property type="term" value="F:DNA binding"/>
    <property type="evidence" value="ECO:0007669"/>
    <property type="project" value="UniProtKB-KW"/>
</dbReference>
<accession>A0ABS8DBV5</accession>